<reference evidence="2" key="1">
    <citation type="journal article" date="2019" name="Int. J. Syst. Evol. Microbiol.">
        <title>The Global Catalogue of Microorganisms (GCM) 10K type strain sequencing project: providing services to taxonomists for standard genome sequencing and annotation.</title>
        <authorList>
            <consortium name="The Broad Institute Genomics Platform"/>
            <consortium name="The Broad Institute Genome Sequencing Center for Infectious Disease"/>
            <person name="Wu L."/>
            <person name="Ma J."/>
        </authorList>
    </citation>
    <scope>NUCLEOTIDE SEQUENCE [LARGE SCALE GENOMIC DNA]</scope>
    <source>
        <strain evidence="2">DT28</strain>
    </source>
</reference>
<dbReference type="NCBIfam" id="TIGR03236">
    <property type="entry name" value="dnd_assoc_1"/>
    <property type="match status" value="1"/>
</dbReference>
<dbReference type="Proteomes" id="UP001595962">
    <property type="component" value="Unassembled WGS sequence"/>
</dbReference>
<dbReference type="InterPro" id="IPR017645">
    <property type="entry name" value="Dnd_assoc_1"/>
</dbReference>
<proteinExistence type="predicted"/>
<name>A0ABV9JI78_9GAMM</name>
<dbReference type="EMBL" id="JBHSGB010000003">
    <property type="protein sequence ID" value="MFC4654067.1"/>
    <property type="molecule type" value="Genomic_DNA"/>
</dbReference>
<evidence type="ECO:0000313" key="1">
    <source>
        <dbReference type="EMBL" id="MFC4654067.1"/>
    </source>
</evidence>
<organism evidence="1 2">
    <name type="scientific">Rheinheimera marina</name>
    <dbReference type="NCBI Taxonomy" id="1774958"/>
    <lineage>
        <taxon>Bacteria</taxon>
        <taxon>Pseudomonadati</taxon>
        <taxon>Pseudomonadota</taxon>
        <taxon>Gammaproteobacteria</taxon>
        <taxon>Chromatiales</taxon>
        <taxon>Chromatiaceae</taxon>
        <taxon>Rheinheimera</taxon>
    </lineage>
</organism>
<sequence>MPLSDNLTPQINSAATYFPISARSDRSNEFDWEIVNRFFVGDLFSISANDKKLAQFQQRCKAHFLHKLSDPAMWDVVESIYFSKRSIKNIAPEMQIFSGSWADDANPAPANRIANVLMTMLGDLQLSASADVRLNFIEKEIRTAFQAEFKPEKSAVKGPALLPYLPPLAEVFSADLHYLLSKQHYFLAHLTHFLRFYVFIYTCQMALSINSWKDGEPQKLKNCYFILDNEKASKERSMLRERGCKQVEKGIESLFPVLAMNESLQDKELGIIPLWALYPQLTDDALSRLVEYAVAFAADRELNFDPANITTLDQALIALLDLSKRQFDKGETRSAAGNKFINFTKSALCSNFTRTRGSAGKVFVIDQEYLLLLTNLAIGEQSKLRLHELIIEFQKRGVFFDRESQTALVEFYERLGNVERLSDSGDAVYVKATI</sequence>
<dbReference type="RefSeq" id="WP_377331755.1">
    <property type="nucleotide sequence ID" value="NZ_JBHSGB010000003.1"/>
</dbReference>
<comment type="caution">
    <text evidence="1">The sequence shown here is derived from an EMBL/GenBank/DDBJ whole genome shotgun (WGS) entry which is preliminary data.</text>
</comment>
<evidence type="ECO:0000313" key="2">
    <source>
        <dbReference type="Proteomes" id="UP001595962"/>
    </source>
</evidence>
<gene>
    <name evidence="1" type="primary">dptG</name>
    <name evidence="1" type="ORF">ACFO3I_03390</name>
</gene>
<keyword evidence="2" id="KW-1185">Reference proteome</keyword>
<accession>A0ABV9JI78</accession>
<protein>
    <submittedName>
        <fullName evidence="1">DNA phosphorothioation-dependent restriction protein DptG</fullName>
    </submittedName>
</protein>